<dbReference type="STRING" id="1157490.EL26_03680"/>
<evidence type="ECO:0000313" key="7">
    <source>
        <dbReference type="Proteomes" id="UP000027931"/>
    </source>
</evidence>
<evidence type="ECO:0000256" key="1">
    <source>
        <dbReference type="ARBA" id="ARBA00023015"/>
    </source>
</evidence>
<comment type="caution">
    <text evidence="6">The sequence shown here is derived from an EMBL/GenBank/DDBJ whole genome shotgun (WGS) entry which is preliminary data.</text>
</comment>
<evidence type="ECO:0000256" key="3">
    <source>
        <dbReference type="ARBA" id="ARBA00023163"/>
    </source>
</evidence>
<dbReference type="Proteomes" id="UP000027931">
    <property type="component" value="Unassembled WGS sequence"/>
</dbReference>
<dbReference type="SUPFAM" id="SSF46689">
    <property type="entry name" value="Homeodomain-like"/>
    <property type="match status" value="1"/>
</dbReference>
<gene>
    <name evidence="6" type="ORF">EL26_03680</name>
</gene>
<sequence>MTATEIKKVALSLFAEKGYEETTLGEIAREVGIKTPSIYAHFASKEEIFWCLVEEQTALYVQHLEASFAHVEGADIETQLYSLLREMTSFVVQNSETASLYKRIWMHPPLQFKDRIRRVVTEVDRMICSRLAAILAQGVEQNIIRDQNLEELTQTYLCLVDGYTFGLMFYDDDSYTQKLDGIWRVFWQGLKR</sequence>
<keyword evidence="3" id="KW-0804">Transcription</keyword>
<evidence type="ECO:0000259" key="5">
    <source>
        <dbReference type="PROSITE" id="PS50977"/>
    </source>
</evidence>
<dbReference type="Gene3D" id="1.10.10.60">
    <property type="entry name" value="Homeodomain-like"/>
    <property type="match status" value="1"/>
</dbReference>
<evidence type="ECO:0000256" key="4">
    <source>
        <dbReference type="PROSITE-ProRule" id="PRU00335"/>
    </source>
</evidence>
<dbReference type="Gene3D" id="1.10.357.10">
    <property type="entry name" value="Tetracycline Repressor, domain 2"/>
    <property type="match status" value="1"/>
</dbReference>
<proteinExistence type="predicted"/>
<reference evidence="6 7" key="1">
    <citation type="journal article" date="2013" name="Int. J. Syst. Evol. Microbiol.">
        <title>Tumebacillus flagellatus sp. nov., an alpha-amylase/pullulanase-producing bacterium isolated from cassava wastewater.</title>
        <authorList>
            <person name="Wang Q."/>
            <person name="Xie N."/>
            <person name="Qin Y."/>
            <person name="Shen N."/>
            <person name="Zhu J."/>
            <person name="Mi H."/>
            <person name="Huang R."/>
        </authorList>
    </citation>
    <scope>NUCLEOTIDE SEQUENCE [LARGE SCALE GENOMIC DNA]</scope>
    <source>
        <strain evidence="6 7">GST4</strain>
    </source>
</reference>
<keyword evidence="1" id="KW-0805">Transcription regulation</keyword>
<dbReference type="InterPro" id="IPR009057">
    <property type="entry name" value="Homeodomain-like_sf"/>
</dbReference>
<dbReference type="RefSeq" id="WP_038084529.1">
    <property type="nucleotide sequence ID" value="NZ_JMIR01000003.1"/>
</dbReference>
<dbReference type="PRINTS" id="PR00455">
    <property type="entry name" value="HTHTETR"/>
</dbReference>
<dbReference type="eggNOG" id="COG1309">
    <property type="taxonomic scope" value="Bacteria"/>
</dbReference>
<dbReference type="GO" id="GO:0000976">
    <property type="term" value="F:transcription cis-regulatory region binding"/>
    <property type="evidence" value="ECO:0007669"/>
    <property type="project" value="TreeGrafter"/>
</dbReference>
<dbReference type="PROSITE" id="PS50977">
    <property type="entry name" value="HTH_TETR_2"/>
    <property type="match status" value="1"/>
</dbReference>
<organism evidence="6 7">
    <name type="scientific">Tumebacillus flagellatus</name>
    <dbReference type="NCBI Taxonomy" id="1157490"/>
    <lineage>
        <taxon>Bacteria</taxon>
        <taxon>Bacillati</taxon>
        <taxon>Bacillota</taxon>
        <taxon>Bacilli</taxon>
        <taxon>Bacillales</taxon>
        <taxon>Alicyclobacillaceae</taxon>
        <taxon>Tumebacillus</taxon>
    </lineage>
</organism>
<dbReference type="InterPro" id="IPR036271">
    <property type="entry name" value="Tet_transcr_reg_TetR-rel_C_sf"/>
</dbReference>
<evidence type="ECO:0000256" key="2">
    <source>
        <dbReference type="ARBA" id="ARBA00023125"/>
    </source>
</evidence>
<accession>A0A074MG04</accession>
<dbReference type="InterPro" id="IPR001647">
    <property type="entry name" value="HTH_TetR"/>
</dbReference>
<feature type="domain" description="HTH tetR-type" evidence="5">
    <location>
        <begin position="1"/>
        <end position="60"/>
    </location>
</feature>
<keyword evidence="2 4" id="KW-0238">DNA-binding</keyword>
<feature type="DNA-binding region" description="H-T-H motif" evidence="4">
    <location>
        <begin position="23"/>
        <end position="42"/>
    </location>
</feature>
<name>A0A074MG04_9BACL</name>
<dbReference type="SUPFAM" id="SSF48498">
    <property type="entry name" value="Tetracyclin repressor-like, C-terminal domain"/>
    <property type="match status" value="1"/>
</dbReference>
<dbReference type="PANTHER" id="PTHR30055">
    <property type="entry name" value="HTH-TYPE TRANSCRIPTIONAL REGULATOR RUTR"/>
    <property type="match status" value="1"/>
</dbReference>
<dbReference type="OrthoDB" id="509229at2"/>
<dbReference type="InterPro" id="IPR050109">
    <property type="entry name" value="HTH-type_TetR-like_transc_reg"/>
</dbReference>
<dbReference type="EMBL" id="JMIR01000003">
    <property type="protein sequence ID" value="KEO84627.1"/>
    <property type="molecule type" value="Genomic_DNA"/>
</dbReference>
<dbReference type="PANTHER" id="PTHR30055:SF238">
    <property type="entry name" value="MYCOFACTOCIN BIOSYNTHESIS TRANSCRIPTIONAL REGULATOR MFTR-RELATED"/>
    <property type="match status" value="1"/>
</dbReference>
<dbReference type="AlphaFoldDB" id="A0A074MG04"/>
<evidence type="ECO:0000313" key="6">
    <source>
        <dbReference type="EMBL" id="KEO84627.1"/>
    </source>
</evidence>
<dbReference type="GO" id="GO:0003700">
    <property type="term" value="F:DNA-binding transcription factor activity"/>
    <property type="evidence" value="ECO:0007669"/>
    <property type="project" value="TreeGrafter"/>
</dbReference>
<keyword evidence="7" id="KW-1185">Reference proteome</keyword>
<protein>
    <recommendedName>
        <fullName evidence="5">HTH tetR-type domain-containing protein</fullName>
    </recommendedName>
</protein>
<dbReference type="Pfam" id="PF00440">
    <property type="entry name" value="TetR_N"/>
    <property type="match status" value="1"/>
</dbReference>